<evidence type="ECO:0000313" key="5">
    <source>
        <dbReference type="EMBL" id="SUA79539.1"/>
    </source>
</evidence>
<dbReference type="Pfam" id="PF13280">
    <property type="entry name" value="WYL"/>
    <property type="match status" value="1"/>
</dbReference>
<dbReference type="PROSITE" id="PS51000">
    <property type="entry name" value="HTH_DEOR_2"/>
    <property type="match status" value="1"/>
</dbReference>
<dbReference type="SUPFAM" id="SSF46785">
    <property type="entry name" value="Winged helix' DNA-binding domain"/>
    <property type="match status" value="1"/>
</dbReference>
<gene>
    <name evidence="5" type="ORF">NCTC1934_03839</name>
</gene>
<evidence type="ECO:0000313" key="6">
    <source>
        <dbReference type="Proteomes" id="UP000255467"/>
    </source>
</evidence>
<dbReference type="AlphaFoldDB" id="A0A378YSZ5"/>
<dbReference type="PANTHER" id="PTHR34580:SF1">
    <property type="entry name" value="PROTEIN PAFC"/>
    <property type="match status" value="1"/>
</dbReference>
<protein>
    <submittedName>
        <fullName evidence="5">HTH domain</fullName>
    </submittedName>
</protein>
<dbReference type="PANTHER" id="PTHR34580">
    <property type="match status" value="1"/>
</dbReference>
<evidence type="ECO:0000256" key="2">
    <source>
        <dbReference type="ARBA" id="ARBA00023163"/>
    </source>
</evidence>
<proteinExistence type="predicted"/>
<feature type="region of interest" description="Disordered" evidence="3">
    <location>
        <begin position="320"/>
        <end position="385"/>
    </location>
</feature>
<evidence type="ECO:0000256" key="1">
    <source>
        <dbReference type="ARBA" id="ARBA00023015"/>
    </source>
</evidence>
<dbReference type="InterPro" id="IPR026881">
    <property type="entry name" value="WYL_dom"/>
</dbReference>
<dbReference type="InterPro" id="IPR057727">
    <property type="entry name" value="WCX_dom"/>
</dbReference>
<keyword evidence="6" id="KW-1185">Reference proteome</keyword>
<organism evidence="5 6">
    <name type="scientific">Nocardia otitidiscaviarum</name>
    <dbReference type="NCBI Taxonomy" id="1823"/>
    <lineage>
        <taxon>Bacteria</taxon>
        <taxon>Bacillati</taxon>
        <taxon>Actinomycetota</taxon>
        <taxon>Actinomycetes</taxon>
        <taxon>Mycobacteriales</taxon>
        <taxon>Nocardiaceae</taxon>
        <taxon>Nocardia</taxon>
    </lineage>
</organism>
<dbReference type="Gene3D" id="1.10.10.10">
    <property type="entry name" value="Winged helix-like DNA-binding domain superfamily/Winged helix DNA-binding domain"/>
    <property type="match status" value="1"/>
</dbReference>
<keyword evidence="1" id="KW-0805">Transcription regulation</keyword>
<dbReference type="InterPro" id="IPR001034">
    <property type="entry name" value="DeoR_HTH"/>
</dbReference>
<dbReference type="STRING" id="1406858.GCA_000710895_04257"/>
<dbReference type="InterPro" id="IPR036390">
    <property type="entry name" value="WH_DNA-bd_sf"/>
</dbReference>
<evidence type="ECO:0000256" key="3">
    <source>
        <dbReference type="SAM" id="MobiDB-lite"/>
    </source>
</evidence>
<reference evidence="5 6" key="1">
    <citation type="submission" date="2018-06" db="EMBL/GenBank/DDBJ databases">
        <authorList>
            <consortium name="Pathogen Informatics"/>
            <person name="Doyle S."/>
        </authorList>
    </citation>
    <scope>NUCLEOTIDE SEQUENCE [LARGE SCALE GENOMIC DNA]</scope>
    <source>
        <strain evidence="5 6">NCTC1934</strain>
    </source>
</reference>
<dbReference type="Proteomes" id="UP000255467">
    <property type="component" value="Unassembled WGS sequence"/>
</dbReference>
<dbReference type="InterPro" id="IPR013196">
    <property type="entry name" value="HTH_11"/>
</dbReference>
<keyword evidence="2" id="KW-0804">Transcription</keyword>
<evidence type="ECO:0000259" key="4">
    <source>
        <dbReference type="PROSITE" id="PS51000"/>
    </source>
</evidence>
<dbReference type="EMBL" id="UGRY01000002">
    <property type="protein sequence ID" value="SUA79539.1"/>
    <property type="molecule type" value="Genomic_DNA"/>
</dbReference>
<feature type="compositionally biased region" description="Polar residues" evidence="3">
    <location>
        <begin position="351"/>
        <end position="385"/>
    </location>
</feature>
<dbReference type="PROSITE" id="PS52050">
    <property type="entry name" value="WYL"/>
    <property type="match status" value="1"/>
</dbReference>
<name>A0A378YSZ5_9NOCA</name>
<dbReference type="Pfam" id="PF08279">
    <property type="entry name" value="HTH_11"/>
    <property type="match status" value="1"/>
</dbReference>
<feature type="domain" description="HTH deoR-type" evidence="4">
    <location>
        <begin position="2"/>
        <end position="57"/>
    </location>
</feature>
<dbReference type="GO" id="GO:0003700">
    <property type="term" value="F:DNA-binding transcription factor activity"/>
    <property type="evidence" value="ECO:0007669"/>
    <property type="project" value="InterPro"/>
</dbReference>
<accession>A0A378YSZ5</accession>
<sequence>MRADRLVSLVLLLRQHGRLSATALARELEVSTRTVLRDIEALSAAGVPVYAERGRRGGFALLPGFRTELTGLNHDEALALLVAGSRRGALAFGLGTALSSAMRKVVDALPDSNRATATGAAQRLLIEPETDLLARRLIAEDVPDAIGAEVRRAVFAGYRLRIHYAAVDQTPQWRTVDPIGLVTVRGQGYLMATRSGAERTYRLSRIRAAEALPEPAQRPDRVDLARAWEERATRFRTGGEQVTVLARVHPAQRAELVGTALSVGTETDDPDGWVRLEVTFQDSRHAEWALWQLGANAEVLAPQWLRTSLRDRAAAIVAHYEASPRTRRPAPKTTTRDDPAQVPSPPWPAESPNSSSTAPTRNDWATSGARSSATWNSAGKTAPSK</sequence>
<dbReference type="InterPro" id="IPR036388">
    <property type="entry name" value="WH-like_DNA-bd_sf"/>
</dbReference>
<dbReference type="InterPro" id="IPR051534">
    <property type="entry name" value="CBASS_pafABC_assoc_protein"/>
</dbReference>
<dbReference type="Pfam" id="PF25583">
    <property type="entry name" value="WCX"/>
    <property type="match status" value="1"/>
</dbReference>